<dbReference type="EMBL" id="JBHSFV010000007">
    <property type="protein sequence ID" value="MFC4634662.1"/>
    <property type="molecule type" value="Genomic_DNA"/>
</dbReference>
<dbReference type="InterPro" id="IPR007507">
    <property type="entry name" value="Glycos_transf_N"/>
</dbReference>
<evidence type="ECO:0000256" key="3">
    <source>
        <dbReference type="ARBA" id="ARBA00019077"/>
    </source>
</evidence>
<dbReference type="Pfam" id="PF04413">
    <property type="entry name" value="Glycos_transf_N"/>
    <property type="match status" value="1"/>
</dbReference>
<feature type="domain" description="3-deoxy-D-manno-octulosonic-acid transferase N-terminal" evidence="8">
    <location>
        <begin position="45"/>
        <end position="206"/>
    </location>
</feature>
<keyword evidence="7" id="KW-0448">Lipopolysaccharide biosynthesis</keyword>
<feature type="transmembrane region" description="Helical" evidence="7">
    <location>
        <begin position="6"/>
        <end position="24"/>
    </location>
</feature>
<keyword evidence="4 7" id="KW-0808">Transferase</keyword>
<evidence type="ECO:0000256" key="1">
    <source>
        <dbReference type="ARBA" id="ARBA00004713"/>
    </source>
</evidence>
<dbReference type="GO" id="GO:0016740">
    <property type="term" value="F:transferase activity"/>
    <property type="evidence" value="ECO:0007669"/>
    <property type="project" value="UniProtKB-KW"/>
</dbReference>
<keyword evidence="7" id="KW-1133">Transmembrane helix</keyword>
<proteinExistence type="inferred from homology"/>
<comment type="similarity">
    <text evidence="7">Belongs to the glycosyltransferase group 1 family.</text>
</comment>
<comment type="caution">
    <text evidence="9">The sequence shown here is derived from an EMBL/GenBank/DDBJ whole genome shotgun (WGS) entry which is preliminary data.</text>
</comment>
<keyword evidence="10" id="KW-1185">Reference proteome</keyword>
<evidence type="ECO:0000256" key="2">
    <source>
        <dbReference type="ARBA" id="ARBA00012621"/>
    </source>
</evidence>
<dbReference type="RefSeq" id="WP_379979139.1">
    <property type="nucleotide sequence ID" value="NZ_JBHSFV010000007.1"/>
</dbReference>
<dbReference type="EC" id="2.4.99.12" evidence="2 7"/>
<dbReference type="InterPro" id="IPR038107">
    <property type="entry name" value="Glycos_transf_N_sf"/>
</dbReference>
<dbReference type="InterPro" id="IPR039901">
    <property type="entry name" value="Kdotransferase"/>
</dbReference>
<dbReference type="PANTHER" id="PTHR42755:SF1">
    <property type="entry name" value="3-DEOXY-D-MANNO-OCTULOSONIC ACID TRANSFERASE, MITOCHONDRIAL-RELATED"/>
    <property type="match status" value="1"/>
</dbReference>
<comment type="function">
    <text evidence="7">Involved in lipopolysaccharide (LPS) biosynthesis. Catalyzes the transfer of 3-deoxy-D-manno-octulosonate (Kdo) residue(s) from CMP-Kdo to lipid IV(A), the tetraacyldisaccharide-1,4'-bisphosphate precursor of lipid A.</text>
</comment>
<dbReference type="PANTHER" id="PTHR42755">
    <property type="entry name" value="3-DEOXY-MANNO-OCTULOSONATE CYTIDYLYLTRANSFERASE"/>
    <property type="match status" value="1"/>
</dbReference>
<evidence type="ECO:0000313" key="10">
    <source>
        <dbReference type="Proteomes" id="UP001596043"/>
    </source>
</evidence>
<gene>
    <name evidence="9" type="ORF">ACFO3O_12130</name>
</gene>
<reference evidence="10" key="1">
    <citation type="journal article" date="2019" name="Int. J. Syst. Evol. Microbiol.">
        <title>The Global Catalogue of Microorganisms (GCM) 10K type strain sequencing project: providing services to taxonomists for standard genome sequencing and annotation.</title>
        <authorList>
            <consortium name="The Broad Institute Genomics Platform"/>
            <consortium name="The Broad Institute Genome Sequencing Center for Infectious Disease"/>
            <person name="Wu L."/>
            <person name="Ma J."/>
        </authorList>
    </citation>
    <scope>NUCLEOTIDE SEQUENCE [LARGE SCALE GENOMIC DNA]</scope>
    <source>
        <strain evidence="10">YJ-61-S</strain>
    </source>
</reference>
<keyword evidence="7" id="KW-0472">Membrane</keyword>
<evidence type="ECO:0000313" key="9">
    <source>
        <dbReference type="EMBL" id="MFC4634662.1"/>
    </source>
</evidence>
<evidence type="ECO:0000256" key="7">
    <source>
        <dbReference type="RuleBase" id="RU365103"/>
    </source>
</evidence>
<evidence type="ECO:0000256" key="6">
    <source>
        <dbReference type="ARBA" id="ARBA00049183"/>
    </source>
</evidence>
<sequence>MRHLYSIFIFIVQAVLPISGLFSPKMKLFVKGRKDVFPTLKSQIADQDRVVWFHAASLGEYEQGVPVMEALLKNYPEYSLVITFFSPSGYEIKKNNAFAKATTYLPLDTPSNARTFIDLIHPELVFFIKYEFWPNYLTELKKRNIRTVLLSGVFRENQPFFKWYGAWMRKSLDAFDHFFVQDSSSVKAAEALHLHPVTLSGDTRFDRVSRQIEMDNTLDFIEDFKANSLCVVCGSTWPEDDTVLASFINTHQGIAKMIIAPHQIHQEKIKALQKRLRVKSVLFSEKDGKTLSEYDVFIIDTIGLLTKIYNYADIAYVGGALGATGLHNILEPATFGIPIIIGNHFEKFPEAKKLQQLAGLYAISNQKELNEILNKLLVDQKFRSQTGMIAGHFINSNTGATRTVMEYISKLHG</sequence>
<keyword evidence="7" id="KW-1003">Cell membrane</keyword>
<organism evidence="9 10">
    <name type="scientific">Dokdonia ponticola</name>
    <dbReference type="NCBI Taxonomy" id="2041041"/>
    <lineage>
        <taxon>Bacteria</taxon>
        <taxon>Pseudomonadati</taxon>
        <taxon>Bacteroidota</taxon>
        <taxon>Flavobacteriia</taxon>
        <taxon>Flavobacteriales</taxon>
        <taxon>Flavobacteriaceae</taxon>
        <taxon>Dokdonia</taxon>
    </lineage>
</organism>
<comment type="catalytic activity">
    <reaction evidence="6 7">
        <text>lipid IVA (E. coli) + CMP-3-deoxy-beta-D-manno-octulosonate = alpha-Kdo-(2-&gt;6)-lipid IVA (E. coli) + CMP + H(+)</text>
        <dbReference type="Rhea" id="RHEA:28066"/>
        <dbReference type="ChEBI" id="CHEBI:15378"/>
        <dbReference type="ChEBI" id="CHEBI:58603"/>
        <dbReference type="ChEBI" id="CHEBI:60364"/>
        <dbReference type="ChEBI" id="CHEBI:60377"/>
        <dbReference type="ChEBI" id="CHEBI:85987"/>
        <dbReference type="EC" id="2.4.99.12"/>
    </reaction>
</comment>
<accession>A0ABV9HXW1</accession>
<dbReference type="Gene3D" id="3.40.50.11720">
    <property type="entry name" value="3-Deoxy-D-manno-octulosonic-acid transferase, N-terminal domain"/>
    <property type="match status" value="1"/>
</dbReference>
<evidence type="ECO:0000259" key="8">
    <source>
        <dbReference type="Pfam" id="PF04413"/>
    </source>
</evidence>
<comment type="pathway">
    <text evidence="1 7">Bacterial outer membrane biogenesis; LPS core biosynthesis.</text>
</comment>
<dbReference type="Gene3D" id="3.40.50.2000">
    <property type="entry name" value="Glycogen Phosphorylase B"/>
    <property type="match status" value="1"/>
</dbReference>
<keyword evidence="7" id="KW-0812">Transmembrane</keyword>
<evidence type="ECO:0000256" key="4">
    <source>
        <dbReference type="ARBA" id="ARBA00022679"/>
    </source>
</evidence>
<evidence type="ECO:0000256" key="5">
    <source>
        <dbReference type="ARBA" id="ARBA00031445"/>
    </source>
</evidence>
<comment type="subcellular location">
    <subcellularLocation>
        <location evidence="7">Cell membrane</location>
    </subcellularLocation>
</comment>
<dbReference type="Proteomes" id="UP001596043">
    <property type="component" value="Unassembled WGS sequence"/>
</dbReference>
<name>A0ABV9HXW1_9FLAO</name>
<protein>
    <recommendedName>
        <fullName evidence="3 7">3-deoxy-D-manno-octulosonic acid transferase</fullName>
        <shortName evidence="7">Kdo transferase</shortName>
        <ecNumber evidence="2 7">2.4.99.12</ecNumber>
    </recommendedName>
    <alternativeName>
        <fullName evidence="5 7">Lipid IV(A) 3-deoxy-D-manno-octulosonic acid transferase</fullName>
    </alternativeName>
</protein>